<name>A0ABM8QI27_9BACT</name>
<accession>A0ABM8QI27</accession>
<keyword evidence="11" id="KW-0548">Nucleotidyltransferase</keyword>
<dbReference type="RefSeq" id="WP_213040450.1">
    <property type="nucleotide sequence ID" value="NZ_CAJNBJ010000001.1"/>
</dbReference>
<dbReference type="GO" id="GO:0016779">
    <property type="term" value="F:nucleotidyltransferase activity"/>
    <property type="evidence" value="ECO:0007669"/>
    <property type="project" value="UniProtKB-KW"/>
</dbReference>
<comment type="similarity">
    <text evidence="2">In the C-terminal section; belongs to the CDP-alcohol phosphatidyltransferase class-I family.</text>
</comment>
<dbReference type="EC" id="2.7.8.34" evidence="5"/>
<evidence type="ECO:0000256" key="8">
    <source>
        <dbReference type="ARBA" id="ARBA00049235"/>
    </source>
</evidence>
<sequence length="484" mass="52314">MSERTLQRGAELQGLSTAILLPGAGLFGDRPGRGLADVGPLTHIGGLSLFQRTVLTLQRGGIRQLIVLAGPDEELLKQALARGARVTIPVRWMPVREFPLDDPRTWESLATEVRGFCLIAGVQAVFSKHLIEHLRQTVRDGEALVVTRAGGPEESSSGRRNPVVALQEGRLVSFHNQPSQEHHQVAADLVVVPASILNPPAGAGTGATRSAVEPSGTVPMRRWLEQAAVEGRVRVVAAASQAGLWYREVSDQVSAGLAERTLFRSLKGDAEGFVDRYFNRTFSRLLTRLFLRMKCSPNTITMVATAVGLLSAVGFGLGTYTAGIIAALLFQLAAIIDCCDGEVARLTFTESPFGAWLDIAMDNVVHIAIFAGIACGAYVRQAGAEDAWVPLALGGAAIFGNAMAFWLVTKAQKIGATRGWKTPKQAAWSDFILKNVASRDFSVVVFLFALLDTLNWFLWMAALGSTVFWLMMLWVIRPSARARA</sequence>
<keyword evidence="12" id="KW-1185">Reference proteome</keyword>
<proteinExistence type="inferred from homology"/>
<evidence type="ECO:0000256" key="6">
    <source>
        <dbReference type="ARBA" id="ARBA00018322"/>
    </source>
</evidence>
<protein>
    <recommendedName>
        <fullName evidence="6">Bifunctional IPC transferase and DIPP synthase</fullName>
        <ecNumber evidence="4">2.7.7.74</ecNumber>
        <ecNumber evidence="5">2.7.8.34</ecNumber>
    </recommendedName>
</protein>
<comment type="caution">
    <text evidence="11">The sequence shown here is derived from an EMBL/GenBank/DDBJ whole genome shotgun (WGS) entry which is preliminary data.</text>
</comment>
<comment type="similarity">
    <text evidence="9">Belongs to the CDP-alcohol phosphatidyltransferase class-I family.</text>
</comment>
<dbReference type="PROSITE" id="PS00379">
    <property type="entry name" value="CDP_ALCOHOL_P_TRANSF"/>
    <property type="match status" value="1"/>
</dbReference>
<dbReference type="Gene3D" id="1.20.120.1760">
    <property type="match status" value="1"/>
</dbReference>
<dbReference type="EC" id="2.7.7.74" evidence="4"/>
<gene>
    <name evidence="11" type="ORF">NSPZN2_10583</name>
</gene>
<comment type="catalytic activity">
    <reaction evidence="8">
        <text>CDP-1L-myo-inositol + 1D-myo-inositol 3-phosphate = bis(1L-myo-inositol) 3,1'-phosphate 1-phosphate + CMP + H(+)</text>
        <dbReference type="Rhea" id="RHEA:31327"/>
        <dbReference type="ChEBI" id="CHEBI:15378"/>
        <dbReference type="ChEBI" id="CHEBI:58401"/>
        <dbReference type="ChEBI" id="CHEBI:60377"/>
        <dbReference type="ChEBI" id="CHEBI:62573"/>
        <dbReference type="ChEBI" id="CHEBI:62576"/>
        <dbReference type="EC" id="2.7.8.34"/>
    </reaction>
</comment>
<dbReference type="Gene3D" id="3.90.550.10">
    <property type="entry name" value="Spore Coat Polysaccharide Biosynthesis Protein SpsA, Chain A"/>
    <property type="match status" value="1"/>
</dbReference>
<evidence type="ECO:0000256" key="9">
    <source>
        <dbReference type="RuleBase" id="RU003750"/>
    </source>
</evidence>
<dbReference type="Proteomes" id="UP000675880">
    <property type="component" value="Unassembled WGS sequence"/>
</dbReference>
<evidence type="ECO:0000256" key="7">
    <source>
        <dbReference type="ARBA" id="ARBA00022679"/>
    </source>
</evidence>
<comment type="similarity">
    <text evidence="3">In the N-terminal section; belongs to the MobA family.</text>
</comment>
<dbReference type="InterPro" id="IPR000462">
    <property type="entry name" value="CDP-OH_P_trans"/>
</dbReference>
<feature type="transmembrane region" description="Helical" evidence="10">
    <location>
        <begin position="456"/>
        <end position="476"/>
    </location>
</feature>
<feature type="transmembrane region" description="Helical" evidence="10">
    <location>
        <begin position="387"/>
        <end position="408"/>
    </location>
</feature>
<organism evidence="11 12">
    <name type="scientific">Nitrospira defluvii</name>
    <dbReference type="NCBI Taxonomy" id="330214"/>
    <lineage>
        <taxon>Bacteria</taxon>
        <taxon>Pseudomonadati</taxon>
        <taxon>Nitrospirota</taxon>
        <taxon>Nitrospiria</taxon>
        <taxon>Nitrospirales</taxon>
        <taxon>Nitrospiraceae</taxon>
        <taxon>Nitrospira</taxon>
    </lineage>
</organism>
<keyword evidence="10" id="KW-0472">Membrane</keyword>
<keyword evidence="10" id="KW-1133">Transmembrane helix</keyword>
<dbReference type="InterPro" id="IPR029044">
    <property type="entry name" value="Nucleotide-diphossugar_trans"/>
</dbReference>
<evidence type="ECO:0000313" key="12">
    <source>
        <dbReference type="Proteomes" id="UP000675880"/>
    </source>
</evidence>
<comment type="catalytic activity">
    <reaction evidence="1">
        <text>1D-myo-inositol 3-phosphate + CTP + H(+) = CDP-1L-myo-inositol + diphosphate</text>
        <dbReference type="Rhea" id="RHEA:30647"/>
        <dbReference type="ChEBI" id="CHEBI:15378"/>
        <dbReference type="ChEBI" id="CHEBI:33019"/>
        <dbReference type="ChEBI" id="CHEBI:37563"/>
        <dbReference type="ChEBI" id="CHEBI:58401"/>
        <dbReference type="ChEBI" id="CHEBI:62573"/>
        <dbReference type="EC" id="2.7.7.74"/>
    </reaction>
</comment>
<dbReference type="InterPro" id="IPR043130">
    <property type="entry name" value="CDP-OH_PTrfase_TM_dom"/>
</dbReference>
<dbReference type="InterPro" id="IPR048254">
    <property type="entry name" value="CDP_ALCOHOL_P_TRANSF_CS"/>
</dbReference>
<reference evidence="11 12" key="1">
    <citation type="submission" date="2021-02" db="EMBL/GenBank/DDBJ databases">
        <authorList>
            <person name="Han P."/>
        </authorList>
    </citation>
    <scope>NUCLEOTIDE SEQUENCE [LARGE SCALE GENOMIC DNA]</scope>
    <source>
        <strain evidence="11">Candidatus Nitrospira sp. ZN2</strain>
    </source>
</reference>
<evidence type="ECO:0000256" key="5">
    <source>
        <dbReference type="ARBA" id="ARBA00013268"/>
    </source>
</evidence>
<evidence type="ECO:0000256" key="1">
    <source>
        <dbReference type="ARBA" id="ARBA00000729"/>
    </source>
</evidence>
<feature type="transmembrane region" description="Helical" evidence="10">
    <location>
        <begin position="364"/>
        <end position="381"/>
    </location>
</feature>
<keyword evidence="10" id="KW-0812">Transmembrane</keyword>
<evidence type="ECO:0000256" key="4">
    <source>
        <dbReference type="ARBA" id="ARBA00012504"/>
    </source>
</evidence>
<evidence type="ECO:0000256" key="2">
    <source>
        <dbReference type="ARBA" id="ARBA00006982"/>
    </source>
</evidence>
<keyword evidence="7 9" id="KW-0808">Transferase</keyword>
<dbReference type="EMBL" id="CAJNBJ010000001">
    <property type="protein sequence ID" value="CAE6698362.1"/>
    <property type="molecule type" value="Genomic_DNA"/>
</dbReference>
<evidence type="ECO:0000256" key="3">
    <source>
        <dbReference type="ARBA" id="ARBA00007897"/>
    </source>
</evidence>
<dbReference type="Pfam" id="PF01066">
    <property type="entry name" value="CDP-OH_P_transf"/>
    <property type="match status" value="1"/>
</dbReference>
<evidence type="ECO:0000313" key="11">
    <source>
        <dbReference type="EMBL" id="CAE6698362.1"/>
    </source>
</evidence>
<dbReference type="SUPFAM" id="SSF53448">
    <property type="entry name" value="Nucleotide-diphospho-sugar transferases"/>
    <property type="match status" value="1"/>
</dbReference>
<evidence type="ECO:0000256" key="10">
    <source>
        <dbReference type="SAM" id="Phobius"/>
    </source>
</evidence>